<evidence type="ECO:0000259" key="7">
    <source>
        <dbReference type="Pfam" id="PF12256"/>
    </source>
</evidence>
<evidence type="ECO:0000259" key="6">
    <source>
        <dbReference type="Pfam" id="PF12255"/>
    </source>
</evidence>
<gene>
    <name evidence="8" type="ORF">BCR34DRAFT_608601</name>
</gene>
<feature type="region of interest" description="Disordered" evidence="4">
    <location>
        <begin position="2406"/>
        <end position="2457"/>
    </location>
</feature>
<dbReference type="Proteomes" id="UP000193144">
    <property type="component" value="Unassembled WGS sequence"/>
</dbReference>
<dbReference type="InterPro" id="IPR022044">
    <property type="entry name" value="TcdB_toxin_mid/C"/>
</dbReference>
<keyword evidence="2" id="KW-0964">Secreted</keyword>
<protein>
    <recommendedName>
        <fullName evidence="10">SpvB-domain-containing protein</fullName>
    </recommendedName>
</protein>
<feature type="region of interest" description="Disordered" evidence="4">
    <location>
        <begin position="533"/>
        <end position="555"/>
    </location>
</feature>
<dbReference type="Gene3D" id="2.180.10.10">
    <property type="entry name" value="RHS repeat-associated core"/>
    <property type="match status" value="1"/>
</dbReference>
<dbReference type="Pfam" id="PF12255">
    <property type="entry name" value="TcdB_toxin_midC"/>
    <property type="match status" value="1"/>
</dbReference>
<proteinExistence type="predicted"/>
<evidence type="ECO:0000256" key="3">
    <source>
        <dbReference type="ARBA" id="ARBA00023026"/>
    </source>
</evidence>
<feature type="transmembrane region" description="Helical" evidence="5">
    <location>
        <begin position="2490"/>
        <end position="2514"/>
    </location>
</feature>
<dbReference type="GO" id="GO:0005576">
    <property type="term" value="C:extracellular region"/>
    <property type="evidence" value="ECO:0007669"/>
    <property type="project" value="UniProtKB-SubCell"/>
</dbReference>
<dbReference type="EMBL" id="MCFA01000348">
    <property type="protein sequence ID" value="ORX93283.1"/>
    <property type="molecule type" value="Genomic_DNA"/>
</dbReference>
<evidence type="ECO:0000256" key="2">
    <source>
        <dbReference type="ARBA" id="ARBA00022525"/>
    </source>
</evidence>
<reference evidence="8 9" key="1">
    <citation type="submission" date="2016-07" db="EMBL/GenBank/DDBJ databases">
        <title>Pervasive Adenine N6-methylation of Active Genes in Fungi.</title>
        <authorList>
            <consortium name="DOE Joint Genome Institute"/>
            <person name="Mondo S.J."/>
            <person name="Dannebaum R.O."/>
            <person name="Kuo R.C."/>
            <person name="Labutti K."/>
            <person name="Haridas S."/>
            <person name="Kuo A."/>
            <person name="Salamov A."/>
            <person name="Ahrendt S.R."/>
            <person name="Lipzen A."/>
            <person name="Sullivan W."/>
            <person name="Andreopoulos W.B."/>
            <person name="Clum A."/>
            <person name="Lindquist E."/>
            <person name="Daum C."/>
            <person name="Ramamoorthy G.K."/>
            <person name="Gryganskyi A."/>
            <person name="Culley D."/>
            <person name="Magnuson J.K."/>
            <person name="James T.Y."/>
            <person name="O'Malley M.A."/>
            <person name="Stajich J.E."/>
            <person name="Spatafora J.W."/>
            <person name="Visel A."/>
            <person name="Grigoriev I.V."/>
        </authorList>
    </citation>
    <scope>NUCLEOTIDE SEQUENCE [LARGE SCALE GENOMIC DNA]</scope>
    <source>
        <strain evidence="8 9">CBS 115471</strain>
    </source>
</reference>
<evidence type="ECO:0000256" key="4">
    <source>
        <dbReference type="SAM" id="MobiDB-lite"/>
    </source>
</evidence>
<dbReference type="PANTHER" id="PTHR32305">
    <property type="match status" value="1"/>
</dbReference>
<evidence type="ECO:0008006" key="10">
    <source>
        <dbReference type="Google" id="ProtNLM"/>
    </source>
</evidence>
<feature type="domain" description="Insecticide toxin TcdB middle/N-terminal" evidence="7">
    <location>
        <begin position="748"/>
        <end position="881"/>
    </location>
</feature>
<keyword evidence="5" id="KW-1133">Transmembrane helix</keyword>
<name>A0A1Y1Y5L0_9PLEO</name>
<comment type="caution">
    <text evidence="8">The sequence shown here is derived from an EMBL/GenBank/DDBJ whole genome shotgun (WGS) entry which is preliminary data.</text>
</comment>
<evidence type="ECO:0000256" key="1">
    <source>
        <dbReference type="ARBA" id="ARBA00004613"/>
    </source>
</evidence>
<dbReference type="Pfam" id="PF12256">
    <property type="entry name" value="TcdB_toxin_midN"/>
    <property type="match status" value="1"/>
</dbReference>
<feature type="compositionally biased region" description="Low complexity" evidence="4">
    <location>
        <begin position="2417"/>
        <end position="2430"/>
    </location>
</feature>
<dbReference type="InterPro" id="IPR022385">
    <property type="entry name" value="Rhs_assc_core"/>
</dbReference>
<dbReference type="OrthoDB" id="5426877at2759"/>
<accession>A0A1Y1Y5L0</accession>
<keyword evidence="5" id="KW-0472">Membrane</keyword>
<dbReference type="InterPro" id="IPR028994">
    <property type="entry name" value="Integrin_alpha_N"/>
</dbReference>
<dbReference type="STRING" id="1231657.A0A1Y1Y5L0"/>
<dbReference type="GO" id="GO:0005737">
    <property type="term" value="C:cytoplasm"/>
    <property type="evidence" value="ECO:0007669"/>
    <property type="project" value="InterPro"/>
</dbReference>
<keyword evidence="9" id="KW-1185">Reference proteome</keyword>
<comment type="subcellular location">
    <subcellularLocation>
        <location evidence="1">Secreted</location>
    </subcellularLocation>
</comment>
<feature type="transmembrane region" description="Helical" evidence="5">
    <location>
        <begin position="2464"/>
        <end position="2483"/>
    </location>
</feature>
<dbReference type="NCBIfam" id="TIGR03696">
    <property type="entry name" value="Rhs_assc_core"/>
    <property type="match status" value="1"/>
</dbReference>
<dbReference type="InterPro" id="IPR022045">
    <property type="entry name" value="TcdB_toxin_mid/N"/>
</dbReference>
<keyword evidence="5" id="KW-0812">Transmembrane</keyword>
<feature type="compositionally biased region" description="Basic and acidic residues" evidence="4">
    <location>
        <begin position="2446"/>
        <end position="2456"/>
    </location>
</feature>
<dbReference type="InterPro" id="IPR003284">
    <property type="entry name" value="Sal_SpvB"/>
</dbReference>
<dbReference type="SUPFAM" id="SSF69318">
    <property type="entry name" value="Integrin alpha N-terminal domain"/>
    <property type="match status" value="1"/>
</dbReference>
<evidence type="ECO:0000313" key="8">
    <source>
        <dbReference type="EMBL" id="ORX93283.1"/>
    </source>
</evidence>
<dbReference type="PANTHER" id="PTHR32305:SF15">
    <property type="entry name" value="PROTEIN RHSA-RELATED"/>
    <property type="match status" value="1"/>
</dbReference>
<feature type="compositionally biased region" description="Pro residues" evidence="4">
    <location>
        <begin position="539"/>
        <end position="551"/>
    </location>
</feature>
<feature type="compositionally biased region" description="Polar residues" evidence="4">
    <location>
        <begin position="8"/>
        <end position="18"/>
    </location>
</feature>
<feature type="domain" description="Insecticide toxin TcdB middle/C-terminal" evidence="6">
    <location>
        <begin position="971"/>
        <end position="1077"/>
    </location>
</feature>
<keyword evidence="3" id="KW-0843">Virulence</keyword>
<dbReference type="InterPro" id="IPR050708">
    <property type="entry name" value="T6SS_VgrG/RHS"/>
</dbReference>
<dbReference type="Pfam" id="PF03534">
    <property type="entry name" value="SpvB"/>
    <property type="match status" value="2"/>
</dbReference>
<feature type="region of interest" description="Disordered" evidence="4">
    <location>
        <begin position="1"/>
        <end position="80"/>
    </location>
</feature>
<evidence type="ECO:0000313" key="9">
    <source>
        <dbReference type="Proteomes" id="UP000193144"/>
    </source>
</evidence>
<organism evidence="8 9">
    <name type="scientific">Clohesyomyces aquaticus</name>
    <dbReference type="NCBI Taxonomy" id="1231657"/>
    <lineage>
        <taxon>Eukaryota</taxon>
        <taxon>Fungi</taxon>
        <taxon>Dikarya</taxon>
        <taxon>Ascomycota</taxon>
        <taxon>Pezizomycotina</taxon>
        <taxon>Dothideomycetes</taxon>
        <taxon>Pleosporomycetidae</taxon>
        <taxon>Pleosporales</taxon>
        <taxon>Lindgomycetaceae</taxon>
        <taxon>Clohesyomyces</taxon>
    </lineage>
</organism>
<evidence type="ECO:0000256" key="5">
    <source>
        <dbReference type="SAM" id="Phobius"/>
    </source>
</evidence>
<sequence>MERYQALFNRTSQTSDPTISGGFLRNDRARGTSLNESDGFPGNGPSGHPPSGNLAKNQDESDNNPLGASPSLPKPGGAIASMNEKFSVHPSLGTCSLAIPIPSSGLGARAGVYPTLSLTYSSGSGNGAFGIGWSLGLGSVTRKSEKGIPTYRDNEDIYMLSGTEDLVPELRYNEESSSWYPTPVSEKTINGVSYTVQRYRPRVESDFATIEKWDAVSGINSHWRVISPGNVTSTYGMTPETRISDPNEPAHVYSWLLDSVTDGNGTRLEAANKYLKSIKYGNLTSTQSPEYRGDDEQHWMFEIVLDYGDHGTISPLPEDNATWPLRKDPFSSHRSGFELRTYRLCQRVLIFHHFPDEPDVGANCLVKAMNLTYRNELPTDDPKLGNSRGSLLSQLHLTCYKRISNSLEYMEASMPPISLSYTPWKVEMLVQSLSSDQMADMPCPGDGTSSHFVDLHGEGIPGILVNDVGGNWYYKEPLGNAAYGPATPVPNMPSFSSLNSSPPRMLSQLLDIDGDGIAEFVDLTASNKGFSRIAAWEPPGKPPSPSTPPTPDGLEDLNQTWEPFVPFESFPMRDWSGSDTTWVDLTGNGTADLLVPGDMSLEWHPSKATKGLGPLQGGSFYSSGEAGLKPIFSERDNAIVVFTDMTGDGLADLVRIDNFGVSYYPNIGYGRFGKKVAMDRGPTFDSVDGWDPRRVRLADIDGTGTTDFIYLSQNGAMIFMNECGNAWSQPISLPSFPSSELDAYDWSKVEVVDLLGTGTGCLTWTSSLGPNGRKELRFINLCQGNTPNLLQTISNGFGAYTTIEYASSVKFALADKASGHRWRTLMPFAVQVVEKSFTVDKISRTYGSATNSYHHGFYDANGPSDREFRGFACVETRDTESFESLNQFAQREDAAEGIDETTHMVPVLTKTWFHVGAYLGSRGGVHSNYLSSEYYSGQKLLQDPPLPNEYSLEHGGVTAPLFSPSAEEYRQMCRTLNGTVLRQETYVEDGDPEKQSRPYVITENCYSVKAYQPSANPFESGHSWAVFRADITETVTVNSERGTNMFETLITHALCLKTNYFGHEIQKAIVAYGRRGTISTEGILSPDDINEMRRTYVTLNETEYTNSLPLKEDVLSSDIRRLPTVHEDRTYQLFNVEVPEDPNQLLYSLDEVSTLVDDSTSNPEIPFADYNGSSAGNGGIYRRLLSHARFLFRKDDLTGPLPPGVIESRVIPHEGYRKALLSDDLQSALVASGKLSSAELNRILEDEGRYIRMDQDWWIPSGKGFFSPEHLLADEELAFAKEHFFMAYRYVNPFDRPGWSTAAYVTYDKYNLLVLDSVDALGNRATAGERDLSVPDEPIKNIGLDYRILGSRLVMDPNGNMSETRFDTLGMAIGAATMGKPGEAVGDTFVDFEEEMSEEEIVRFFNNPTEPGLAADLLKGASHRGICDINAYARTKSTTEPTPAVVAIITREVHAKDPDSHSGRLYISLSYINGLCQPIQAKALVDPGQLDDEEDIEENASFAEIRWLASPWAIFNNKGLPVQLFDPFYTLTHKFEFNVRKGLPSTTFYDPLGRAICQLSADHTWGKLLHEPWSQTSWDANDTVAIPDPREDPDVGGQFRRLPDEATGEPSALYWPTWYAQRTAPTAGREEKSAAEKTMAHANTPTKYFCNAIGEVFVSARENRVVKSDGSITSEFLVSRANLDSQGMPHVFTDTLGRQIGTCIYDMAGRPLVEWDMEIGRSWNLQDIEGKVLYKWNEGGDRFSTTFDQLSRPVNTYTIRAGTTTPLLVNRFEFGENEAPDVRAEKNLRGRCSRQFDIAGVIEFQKFDFKGNVEQFQRKLVKDYKNDIDWTNVNSVDLMEPPFIIKGVYDAMDRQTETTLPDGTRINQVYDGQDQVVKVFATHPGASQPTQYLHDVQVDAKGQRNFISYGDGTGAKTFYKYDKLTLRLKSIVTKRPASQFPGDNSSTPDSSWPGVDVQNLSYYYDPIGNVTSIRDNAQQAIFFHGQRVEPSQEFVYDALYRLTEASGREHVNSTYDEYDKNVARLHHPHDGNAIRRYTEAYKYDNAGNILRMQHKGGQNGSWTREYTYDESLQTPFGQTIISNRLTSTVIGGSISNYKYDVHGNLSSIPHLSSMTWDYNDKLRSTSRQRVENGGTPEKTYYVYDGSGRRIRKVTELYAAEGATPTLKNQTIYLGTLEITDTFTSSATDPSDPATLKHRLRTIKVDDGPQRLVTISTSSDEPSSQFARYQLSNHLGSCSVELDSQFHVLSYEEYTPYGSTSYQGVSDVSLPPKLSRFISAERDDESGFYALGARYYMPWLGIFINPDPGGFAGGTNLYAYASNNPIALSDPSGLVGEPPPQYTGGDFHESGAVREEPWAGNESEGVVRGAATAAHLDVGEFLGWGTNTQGQPIPVFSYVNYAQPGTPSNAEGGGGAVGAEPGPSDAGAPAGAPGGESDVGGSAAVSEKAEEADHGSWWDRGGGTLVGAGFSALGAAAGIAMIVTAFTPVGWFALASVGMLSLVAVAGTAIGTWQLSTSGRRTAAENEQLSADVNSGLSLVSSPITLGAGLAGAAYGGREMMDKATFYAGLGEAGFGLLKGLGKVGLQSYRFSKNLKSGMDRSNALFKVFGTDKIPNPNPAAAAKRPMVYRPGQARPPKYTWVHKWTDAVSNSHWISKHWAKEMLATKYGQRILAYSGKTVDDLVNKLEHPLNIKVVWREMHLRFDSMAEENNLLIPRLPKAVQQMLRPPNYIHESIRSGAQFGQTSSQHSYGN</sequence>